<evidence type="ECO:0000256" key="1">
    <source>
        <dbReference type="ARBA" id="ARBA00022679"/>
    </source>
</evidence>
<dbReference type="Proteomes" id="UP000647133">
    <property type="component" value="Unassembled WGS sequence"/>
</dbReference>
<dbReference type="Gene3D" id="3.40.50.2000">
    <property type="entry name" value="Glycogen Phosphorylase B"/>
    <property type="match status" value="2"/>
</dbReference>
<dbReference type="RefSeq" id="WP_192009516.1">
    <property type="nucleotide sequence ID" value="NZ_JACYTQ010000002.1"/>
</dbReference>
<dbReference type="PANTHER" id="PTHR46401">
    <property type="entry name" value="GLYCOSYLTRANSFERASE WBBK-RELATED"/>
    <property type="match status" value="1"/>
</dbReference>
<dbReference type="Pfam" id="PF13439">
    <property type="entry name" value="Glyco_transf_4"/>
    <property type="match status" value="1"/>
</dbReference>
<sequence length="369" mass="42698">MHSKIKIAIDTRDLFLAKTGIRTVLEEILRGLKEDPVIEVIEISPKPFSPPKTKIQKAIEHIKFFWWKEVQLPLKVKRLDCDVLICNDYVIPYFMPQGTNAYPIFHGCNIWEIPQHYNKYWRWMFTWMAIPAGKKAKSIITVSQFSKGRLCGLFKFEVDKVKVIPLGPKRSLLTPQKLVELDRFGINEGDEYLLHVGVIEKRKNLVRLIEAFSKIQNEDLKLVLIGQRGPKLFLDDFDNVINEIKKKNLTDSVILTGHVSDEELHTFYSKAKMYVFPSLYEGFGIPVIEAFHYELLMAASNQGALPEVVGDGGTLFDPENVSDIAQKIQDILNSTPEQTEEFRERQKSMVDKYRWEKTIEEIKKIILVD</sequence>
<feature type="domain" description="Glycosyltransferase subfamily 4-like N-terminal" evidence="3">
    <location>
        <begin position="58"/>
        <end position="167"/>
    </location>
</feature>
<accession>A0ABR9AL80</accession>
<feature type="domain" description="Glycosyl transferase family 1" evidence="2">
    <location>
        <begin position="183"/>
        <end position="347"/>
    </location>
</feature>
<protein>
    <submittedName>
        <fullName evidence="4">Glycosyltransferase family 4 protein</fullName>
    </submittedName>
</protein>
<proteinExistence type="predicted"/>
<organism evidence="4 5">
    <name type="scientific">Echinicola arenosa</name>
    <dbReference type="NCBI Taxonomy" id="2774144"/>
    <lineage>
        <taxon>Bacteria</taxon>
        <taxon>Pseudomonadati</taxon>
        <taxon>Bacteroidota</taxon>
        <taxon>Cytophagia</taxon>
        <taxon>Cytophagales</taxon>
        <taxon>Cyclobacteriaceae</taxon>
        <taxon>Echinicola</taxon>
    </lineage>
</organism>
<keyword evidence="5" id="KW-1185">Reference proteome</keyword>
<evidence type="ECO:0000259" key="3">
    <source>
        <dbReference type="Pfam" id="PF13439"/>
    </source>
</evidence>
<comment type="caution">
    <text evidence="4">The sequence shown here is derived from an EMBL/GenBank/DDBJ whole genome shotgun (WGS) entry which is preliminary data.</text>
</comment>
<evidence type="ECO:0000313" key="4">
    <source>
        <dbReference type="EMBL" id="MBD8488660.1"/>
    </source>
</evidence>
<dbReference type="SUPFAM" id="SSF53756">
    <property type="entry name" value="UDP-Glycosyltransferase/glycogen phosphorylase"/>
    <property type="match status" value="1"/>
</dbReference>
<dbReference type="InterPro" id="IPR001296">
    <property type="entry name" value="Glyco_trans_1"/>
</dbReference>
<gene>
    <name evidence="4" type="ORF">IFO69_07890</name>
</gene>
<keyword evidence="1" id="KW-0808">Transferase</keyword>
<reference evidence="4 5" key="1">
    <citation type="submission" date="2020-09" db="EMBL/GenBank/DDBJ databases">
        <title>Echinicola sp. CAU 1574 isolated from sand of Sido Beach.</title>
        <authorList>
            <person name="Kim W."/>
        </authorList>
    </citation>
    <scope>NUCLEOTIDE SEQUENCE [LARGE SCALE GENOMIC DNA]</scope>
    <source>
        <strain evidence="4 5">CAU 1574</strain>
    </source>
</reference>
<dbReference type="InterPro" id="IPR028098">
    <property type="entry name" value="Glyco_trans_4-like_N"/>
</dbReference>
<dbReference type="Pfam" id="PF00534">
    <property type="entry name" value="Glycos_transf_1"/>
    <property type="match status" value="1"/>
</dbReference>
<evidence type="ECO:0000259" key="2">
    <source>
        <dbReference type="Pfam" id="PF00534"/>
    </source>
</evidence>
<dbReference type="PANTHER" id="PTHR46401:SF2">
    <property type="entry name" value="GLYCOSYLTRANSFERASE WBBK-RELATED"/>
    <property type="match status" value="1"/>
</dbReference>
<dbReference type="CDD" id="cd03809">
    <property type="entry name" value="GT4_MtfB-like"/>
    <property type="match status" value="1"/>
</dbReference>
<name>A0ABR9AL80_9BACT</name>
<evidence type="ECO:0000313" key="5">
    <source>
        <dbReference type="Proteomes" id="UP000647133"/>
    </source>
</evidence>
<dbReference type="EMBL" id="JACYTQ010000002">
    <property type="protein sequence ID" value="MBD8488660.1"/>
    <property type="molecule type" value="Genomic_DNA"/>
</dbReference>